<organism evidence="3 4">
    <name type="scientific">Pseudomonas fluorescens</name>
    <dbReference type="NCBI Taxonomy" id="294"/>
    <lineage>
        <taxon>Bacteria</taxon>
        <taxon>Pseudomonadati</taxon>
        <taxon>Pseudomonadota</taxon>
        <taxon>Gammaproteobacteria</taxon>
        <taxon>Pseudomonadales</taxon>
        <taxon>Pseudomonadaceae</taxon>
        <taxon>Pseudomonas</taxon>
    </lineage>
</organism>
<dbReference type="InterPro" id="IPR001387">
    <property type="entry name" value="Cro/C1-type_HTH"/>
</dbReference>
<dbReference type="RefSeq" id="WP_150651716.1">
    <property type="nucleotide sequence ID" value="NZ_CABVHJ010000014.1"/>
</dbReference>
<dbReference type="AlphaFoldDB" id="A0A5E6Y3E5"/>
<protein>
    <recommendedName>
        <fullName evidence="1">HTH cro/C1-type domain-containing protein</fullName>
    </recommendedName>
</protein>
<gene>
    <name evidence="2" type="ORF">PS655_04192</name>
    <name evidence="3" type="ORF">PS655_06076</name>
</gene>
<feature type="domain" description="HTH cro/C1-type" evidence="1">
    <location>
        <begin position="14"/>
        <end position="68"/>
    </location>
</feature>
<dbReference type="Proteomes" id="UP000327167">
    <property type="component" value="Unassembled WGS sequence"/>
</dbReference>
<dbReference type="CDD" id="cd00093">
    <property type="entry name" value="HTH_XRE"/>
    <property type="match status" value="1"/>
</dbReference>
<sequence>MDYSLLITRLGNQLREKRINRGLTQAQLADLAGLTRYKVIAVEKGTLSVGMIAYARVLAALDCELSVVPATMPTLEELGDLFE</sequence>
<reference evidence="3 4" key="1">
    <citation type="submission" date="2019-09" db="EMBL/GenBank/DDBJ databases">
        <authorList>
            <person name="Chandra G."/>
            <person name="Truman W A."/>
        </authorList>
    </citation>
    <scope>NUCLEOTIDE SEQUENCE [LARGE SCALE GENOMIC DNA]</scope>
    <source>
        <strain evidence="3">PS655</strain>
    </source>
</reference>
<evidence type="ECO:0000313" key="2">
    <source>
        <dbReference type="EMBL" id="VVN17794.1"/>
    </source>
</evidence>
<evidence type="ECO:0000313" key="4">
    <source>
        <dbReference type="Proteomes" id="UP000327167"/>
    </source>
</evidence>
<proteinExistence type="predicted"/>
<accession>A0A5E6Y3E5</accession>
<evidence type="ECO:0000313" key="3">
    <source>
        <dbReference type="EMBL" id="VVN48342.1"/>
    </source>
</evidence>
<dbReference type="PROSITE" id="PS50943">
    <property type="entry name" value="HTH_CROC1"/>
    <property type="match status" value="1"/>
</dbReference>
<dbReference type="GO" id="GO:0003677">
    <property type="term" value="F:DNA binding"/>
    <property type="evidence" value="ECO:0007669"/>
    <property type="project" value="InterPro"/>
</dbReference>
<dbReference type="Gene3D" id="1.10.260.40">
    <property type="entry name" value="lambda repressor-like DNA-binding domains"/>
    <property type="match status" value="1"/>
</dbReference>
<dbReference type="SMART" id="SM00530">
    <property type="entry name" value="HTH_XRE"/>
    <property type="match status" value="1"/>
</dbReference>
<name>A0A5E6Y3E5_PSEFL</name>
<evidence type="ECO:0000259" key="1">
    <source>
        <dbReference type="PROSITE" id="PS50943"/>
    </source>
</evidence>
<dbReference type="EMBL" id="CABVHJ010000059">
    <property type="protein sequence ID" value="VVN48342.1"/>
    <property type="molecule type" value="Genomic_DNA"/>
</dbReference>
<dbReference type="Pfam" id="PF13560">
    <property type="entry name" value="HTH_31"/>
    <property type="match status" value="1"/>
</dbReference>
<dbReference type="InterPro" id="IPR010982">
    <property type="entry name" value="Lambda_DNA-bd_dom_sf"/>
</dbReference>
<dbReference type="SUPFAM" id="SSF47413">
    <property type="entry name" value="lambda repressor-like DNA-binding domains"/>
    <property type="match status" value="1"/>
</dbReference>
<dbReference type="EMBL" id="CABVHJ010000014">
    <property type="protein sequence ID" value="VVN17794.1"/>
    <property type="molecule type" value="Genomic_DNA"/>
</dbReference>